<keyword evidence="2" id="KW-1185">Reference proteome</keyword>
<accession>A0A2J6Q0A3</accession>
<reference evidence="1 2" key="1">
    <citation type="submission" date="2016-05" db="EMBL/GenBank/DDBJ databases">
        <title>A degradative enzymes factory behind the ericoid mycorrhizal symbiosis.</title>
        <authorList>
            <consortium name="DOE Joint Genome Institute"/>
            <person name="Martino E."/>
            <person name="Morin E."/>
            <person name="Grelet G."/>
            <person name="Kuo A."/>
            <person name="Kohler A."/>
            <person name="Daghino S."/>
            <person name="Barry K."/>
            <person name="Choi C."/>
            <person name="Cichocki N."/>
            <person name="Clum A."/>
            <person name="Copeland A."/>
            <person name="Hainaut M."/>
            <person name="Haridas S."/>
            <person name="Labutti K."/>
            <person name="Lindquist E."/>
            <person name="Lipzen A."/>
            <person name="Khouja H.-R."/>
            <person name="Murat C."/>
            <person name="Ohm R."/>
            <person name="Olson A."/>
            <person name="Spatafora J."/>
            <person name="Veneault-Fourrey C."/>
            <person name="Henrissat B."/>
            <person name="Grigoriev I."/>
            <person name="Martin F."/>
            <person name="Perotto S."/>
        </authorList>
    </citation>
    <scope>NUCLEOTIDE SEQUENCE [LARGE SCALE GENOMIC DNA]</scope>
    <source>
        <strain evidence="1 2">UAMH 7357</strain>
    </source>
</reference>
<dbReference type="AlphaFoldDB" id="A0A2J6Q0A3"/>
<evidence type="ECO:0000313" key="1">
    <source>
        <dbReference type="EMBL" id="PMD19705.1"/>
    </source>
</evidence>
<protein>
    <submittedName>
        <fullName evidence="1">Uncharacterized protein</fullName>
    </submittedName>
</protein>
<name>A0A2J6Q0A3_9HELO</name>
<evidence type="ECO:0000313" key="2">
    <source>
        <dbReference type="Proteomes" id="UP000235672"/>
    </source>
</evidence>
<proteinExistence type="predicted"/>
<sequence length="116" mass="13041">MAPSNIDLYSLELSSRSTRLTSIITTSQSLIPNAFGRMMPGEKGRDPILRDTCIHSTPQYNTNYNPYAIPREDLLAGYSPYIFKEPLHDNRLVIVNELPKNCVVTPPAKRTHLVPS</sequence>
<gene>
    <name evidence="1" type="ORF">NA56DRAFT_660409</name>
</gene>
<organism evidence="1 2">
    <name type="scientific">Hyaloscypha hepaticicola</name>
    <dbReference type="NCBI Taxonomy" id="2082293"/>
    <lineage>
        <taxon>Eukaryota</taxon>
        <taxon>Fungi</taxon>
        <taxon>Dikarya</taxon>
        <taxon>Ascomycota</taxon>
        <taxon>Pezizomycotina</taxon>
        <taxon>Leotiomycetes</taxon>
        <taxon>Helotiales</taxon>
        <taxon>Hyaloscyphaceae</taxon>
        <taxon>Hyaloscypha</taxon>
    </lineage>
</organism>
<dbReference type="OrthoDB" id="3575984at2759"/>
<dbReference type="EMBL" id="KZ613488">
    <property type="protein sequence ID" value="PMD19705.1"/>
    <property type="molecule type" value="Genomic_DNA"/>
</dbReference>
<dbReference type="Proteomes" id="UP000235672">
    <property type="component" value="Unassembled WGS sequence"/>
</dbReference>